<dbReference type="Proteomes" id="UP000690515">
    <property type="component" value="Unassembled WGS sequence"/>
</dbReference>
<reference evidence="1 2" key="1">
    <citation type="submission" date="2021-04" db="EMBL/GenBank/DDBJ databases">
        <authorList>
            <person name="Pira H."/>
            <person name="Risdian C."/>
            <person name="Wink J."/>
        </authorList>
    </citation>
    <scope>NUCLEOTIDE SEQUENCE [LARGE SCALE GENOMIC DNA]</scope>
    <source>
        <strain evidence="1 2">WH53</strain>
    </source>
</reference>
<name>A0ABS5ZJH8_9GAMM</name>
<protein>
    <submittedName>
        <fullName evidence="1">Uncharacterized protein</fullName>
    </submittedName>
</protein>
<proteinExistence type="predicted"/>
<dbReference type="RefSeq" id="WP_215822234.1">
    <property type="nucleotide sequence ID" value="NZ_JAGSOY010000125.1"/>
</dbReference>
<organism evidence="1 2">
    <name type="scientific">Zooshikella harenae</name>
    <dbReference type="NCBI Taxonomy" id="2827238"/>
    <lineage>
        <taxon>Bacteria</taxon>
        <taxon>Pseudomonadati</taxon>
        <taxon>Pseudomonadota</taxon>
        <taxon>Gammaproteobacteria</taxon>
        <taxon>Oceanospirillales</taxon>
        <taxon>Zooshikellaceae</taxon>
        <taxon>Zooshikella</taxon>
    </lineage>
</organism>
<evidence type="ECO:0000313" key="2">
    <source>
        <dbReference type="Proteomes" id="UP000690515"/>
    </source>
</evidence>
<evidence type="ECO:0000313" key="1">
    <source>
        <dbReference type="EMBL" id="MBU2713958.1"/>
    </source>
</evidence>
<gene>
    <name evidence="1" type="ORF">KCG35_23160</name>
</gene>
<dbReference type="EMBL" id="JAGSOY010000125">
    <property type="protein sequence ID" value="MBU2713958.1"/>
    <property type="molecule type" value="Genomic_DNA"/>
</dbReference>
<keyword evidence="2" id="KW-1185">Reference proteome</keyword>
<accession>A0ABS5ZJH8</accession>
<sequence length="176" mass="19867">MHHLINCTNQAGIFVTDLSLLKTVDEEFMGDLNIALDDEGETEVTFDFPDELWCDVWKQESSEIVDAINNDKFSLILLKAGTYKLEVLTKIPQANMLVSTQWINVSSGKISFLEAGQWIEDFFSDENTAPILELSIPNGKYTLSYYYNSSSEIISISVVNYDHKPEKLTTLPSLSN</sequence>
<comment type="caution">
    <text evidence="1">The sequence shown here is derived from an EMBL/GenBank/DDBJ whole genome shotgun (WGS) entry which is preliminary data.</text>
</comment>